<name>A0A377DVK7_ECOLX</name>
<sequence>MLKKILLLALLPAIAFAEELPAPVKAIEKQGITIIKTSMPPEE</sequence>
<keyword evidence="1" id="KW-0732">Signal</keyword>
<protein>
    <submittedName>
        <fullName evidence="2">Disulfide isomerase/thiol-disulfide oxidase</fullName>
        <ecNumber evidence="2">5.3.4.1</ecNumber>
    </submittedName>
</protein>
<organism evidence="2 3">
    <name type="scientific">Escherichia coli</name>
    <dbReference type="NCBI Taxonomy" id="562"/>
    <lineage>
        <taxon>Bacteria</taxon>
        <taxon>Pseudomonadati</taxon>
        <taxon>Pseudomonadota</taxon>
        <taxon>Gammaproteobacteria</taxon>
        <taxon>Enterobacterales</taxon>
        <taxon>Enterobacteriaceae</taxon>
        <taxon>Escherichia</taxon>
    </lineage>
</organism>
<dbReference type="EC" id="5.3.4.1" evidence="2"/>
<evidence type="ECO:0000313" key="2">
    <source>
        <dbReference type="EMBL" id="STM40174.1"/>
    </source>
</evidence>
<feature type="signal peptide" evidence="1">
    <location>
        <begin position="1"/>
        <end position="17"/>
    </location>
</feature>
<evidence type="ECO:0000313" key="3">
    <source>
        <dbReference type="Proteomes" id="UP000254429"/>
    </source>
</evidence>
<proteinExistence type="predicted"/>
<feature type="chain" id="PRO_5016771244" evidence="1">
    <location>
        <begin position="18"/>
        <end position="43"/>
    </location>
</feature>
<dbReference type="EMBL" id="UGFG01000001">
    <property type="protein sequence ID" value="STM40174.1"/>
    <property type="molecule type" value="Genomic_DNA"/>
</dbReference>
<dbReference type="AlphaFoldDB" id="A0A377DVK7"/>
<evidence type="ECO:0000256" key="1">
    <source>
        <dbReference type="SAM" id="SignalP"/>
    </source>
</evidence>
<accession>A0A377DVK7</accession>
<keyword evidence="2" id="KW-0413">Isomerase</keyword>
<dbReference type="GO" id="GO:0003756">
    <property type="term" value="F:protein disulfide isomerase activity"/>
    <property type="evidence" value="ECO:0007669"/>
    <property type="project" value="UniProtKB-EC"/>
</dbReference>
<dbReference type="Proteomes" id="UP000254429">
    <property type="component" value="Unassembled WGS sequence"/>
</dbReference>
<gene>
    <name evidence="2" type="primary">dsbG_1</name>
    <name evidence="2" type="ORF">NCTC8500_04018</name>
</gene>
<reference evidence="2 3" key="1">
    <citation type="submission" date="2018-06" db="EMBL/GenBank/DDBJ databases">
        <authorList>
            <consortium name="Pathogen Informatics"/>
            <person name="Doyle S."/>
        </authorList>
    </citation>
    <scope>NUCLEOTIDE SEQUENCE [LARGE SCALE GENOMIC DNA]</scope>
    <source>
        <strain evidence="2 3">NCTC8500</strain>
    </source>
</reference>